<dbReference type="InterPro" id="IPR006145">
    <property type="entry name" value="PsdUridine_synth_RsuA/RluA"/>
</dbReference>
<dbReference type="InterPro" id="IPR002942">
    <property type="entry name" value="S4_RNA-bd"/>
</dbReference>
<dbReference type="PROSITE" id="PS50889">
    <property type="entry name" value="S4"/>
    <property type="match status" value="1"/>
</dbReference>
<accession>A0A832DAP0</accession>
<dbReference type="GO" id="GO:0120159">
    <property type="term" value="F:rRNA pseudouridine synthase activity"/>
    <property type="evidence" value="ECO:0007669"/>
    <property type="project" value="UniProtKB-ARBA"/>
</dbReference>
<evidence type="ECO:0000313" key="5">
    <source>
        <dbReference type="EMBL" id="HEV09543.1"/>
    </source>
</evidence>
<sequence length="271" mass="31646">MVKRFYVKTPLPLKEFIAQTLKISKNQAKDIIDSRNVLVNSKRVWIATHNLKEGDVVEIIQPQPSNKDQIKIIYEDEFIVAVNKPPTLVSDKEKNSVEYILREKLKNEKIKAIHRLDKETSGILLLAKDFNIYERFKDMWDDKNVFKLYLAISHNEATFTNLTINSEIDGKPAVSHVKLLKKGNGFSYFQVRIETGRKHQIRKHLASIRHPIVGDKVYGVKKLENTLVKRVSRQMLHSYKLSFFHPYKNQRLDLTAEIPTDFKNVLNFLNF</sequence>
<dbReference type="SUPFAM" id="SSF55120">
    <property type="entry name" value="Pseudouridine synthase"/>
    <property type="match status" value="1"/>
</dbReference>
<dbReference type="GO" id="GO:0000455">
    <property type="term" value="P:enzyme-directed rRNA pseudouridine synthesis"/>
    <property type="evidence" value="ECO:0007669"/>
    <property type="project" value="TreeGrafter"/>
</dbReference>
<comment type="similarity">
    <text evidence="1">Belongs to the pseudouridine synthase RluA family.</text>
</comment>
<dbReference type="Proteomes" id="UP000885621">
    <property type="component" value="Unassembled WGS sequence"/>
</dbReference>
<name>A0A832DAP0_9AQUI</name>
<dbReference type="InterPro" id="IPR006224">
    <property type="entry name" value="PsdUridine_synth_RluA-like_CS"/>
</dbReference>
<dbReference type="CDD" id="cd02869">
    <property type="entry name" value="PseudoU_synth_RluA_like"/>
    <property type="match status" value="1"/>
</dbReference>
<gene>
    <name evidence="5" type="ORF">ENO34_03995</name>
</gene>
<dbReference type="AlphaFoldDB" id="A0A832DAP0"/>
<keyword evidence="2" id="KW-0413">Isomerase</keyword>
<dbReference type="InterPro" id="IPR036986">
    <property type="entry name" value="S4_RNA-bd_sf"/>
</dbReference>
<protein>
    <submittedName>
        <fullName evidence="5">RluA family pseudouridine synthase</fullName>
    </submittedName>
</protein>
<dbReference type="Gene3D" id="3.10.290.10">
    <property type="entry name" value="RNA-binding S4 domain"/>
    <property type="match status" value="1"/>
</dbReference>
<dbReference type="PANTHER" id="PTHR21600:SF44">
    <property type="entry name" value="RIBOSOMAL LARGE SUBUNIT PSEUDOURIDINE SYNTHASE D"/>
    <property type="match status" value="1"/>
</dbReference>
<dbReference type="Pfam" id="PF00849">
    <property type="entry name" value="PseudoU_synth_2"/>
    <property type="match status" value="1"/>
</dbReference>
<dbReference type="CDD" id="cd00165">
    <property type="entry name" value="S4"/>
    <property type="match status" value="1"/>
</dbReference>
<comment type="caution">
    <text evidence="5">The sequence shown here is derived from an EMBL/GenBank/DDBJ whole genome shotgun (WGS) entry which is preliminary data.</text>
</comment>
<feature type="domain" description="RNA-binding S4" evidence="4">
    <location>
        <begin position="11"/>
        <end position="78"/>
    </location>
</feature>
<dbReference type="PANTHER" id="PTHR21600">
    <property type="entry name" value="MITOCHONDRIAL RNA PSEUDOURIDINE SYNTHASE"/>
    <property type="match status" value="1"/>
</dbReference>
<dbReference type="GO" id="GO:0003723">
    <property type="term" value="F:RNA binding"/>
    <property type="evidence" value="ECO:0007669"/>
    <property type="project" value="UniProtKB-KW"/>
</dbReference>
<organism evidence="5">
    <name type="scientific">Sulfurihydrogenibium azorense</name>
    <dbReference type="NCBI Taxonomy" id="309806"/>
    <lineage>
        <taxon>Bacteria</taxon>
        <taxon>Pseudomonadati</taxon>
        <taxon>Aquificota</taxon>
        <taxon>Aquificia</taxon>
        <taxon>Aquificales</taxon>
        <taxon>Hydrogenothermaceae</taxon>
        <taxon>Sulfurihydrogenibium</taxon>
    </lineage>
</organism>
<evidence type="ECO:0000256" key="2">
    <source>
        <dbReference type="ARBA" id="ARBA00023235"/>
    </source>
</evidence>
<dbReference type="InterPro" id="IPR050188">
    <property type="entry name" value="RluA_PseudoU_synthase"/>
</dbReference>
<dbReference type="InterPro" id="IPR020103">
    <property type="entry name" value="PsdUridine_synth_cat_dom_sf"/>
</dbReference>
<dbReference type="Pfam" id="PF01479">
    <property type="entry name" value="S4"/>
    <property type="match status" value="1"/>
</dbReference>
<dbReference type="SUPFAM" id="SSF55174">
    <property type="entry name" value="Alpha-L RNA-binding motif"/>
    <property type="match status" value="1"/>
</dbReference>
<keyword evidence="3" id="KW-0694">RNA-binding</keyword>
<proteinExistence type="inferred from homology"/>
<dbReference type="PROSITE" id="PS01129">
    <property type="entry name" value="PSI_RLU"/>
    <property type="match status" value="1"/>
</dbReference>
<reference evidence="5" key="1">
    <citation type="journal article" date="2020" name="mSystems">
        <title>Genome- and Community-Level Interaction Insights into Carbon Utilization and Element Cycling Functions of Hydrothermarchaeota in Hydrothermal Sediment.</title>
        <authorList>
            <person name="Zhou Z."/>
            <person name="Liu Y."/>
            <person name="Xu W."/>
            <person name="Pan J."/>
            <person name="Luo Z.H."/>
            <person name="Li M."/>
        </authorList>
    </citation>
    <scope>NUCLEOTIDE SEQUENCE [LARGE SCALE GENOMIC DNA]</scope>
    <source>
        <strain evidence="5">SpSt-1257</strain>
    </source>
</reference>
<dbReference type="Gene3D" id="3.30.2350.10">
    <property type="entry name" value="Pseudouridine synthase"/>
    <property type="match status" value="1"/>
</dbReference>
<evidence type="ECO:0000256" key="3">
    <source>
        <dbReference type="PROSITE-ProRule" id="PRU00182"/>
    </source>
</evidence>
<evidence type="ECO:0000259" key="4">
    <source>
        <dbReference type="SMART" id="SM00363"/>
    </source>
</evidence>
<dbReference type="EMBL" id="DSFC01000231">
    <property type="protein sequence ID" value="HEV09543.1"/>
    <property type="molecule type" value="Genomic_DNA"/>
</dbReference>
<evidence type="ECO:0000256" key="1">
    <source>
        <dbReference type="ARBA" id="ARBA00010876"/>
    </source>
</evidence>
<dbReference type="SMART" id="SM00363">
    <property type="entry name" value="S4"/>
    <property type="match status" value="1"/>
</dbReference>